<dbReference type="GO" id="GO:0006355">
    <property type="term" value="P:regulation of DNA-templated transcription"/>
    <property type="evidence" value="ECO:0007669"/>
    <property type="project" value="InterPro"/>
</dbReference>
<evidence type="ECO:0000256" key="1">
    <source>
        <dbReference type="ARBA" id="ARBA00007484"/>
    </source>
</evidence>
<protein>
    <recommendedName>
        <fullName evidence="10">Methyltransferase</fullName>
        <ecNumber evidence="10">2.1.1.-</ecNumber>
    </recommendedName>
</protein>
<evidence type="ECO:0000259" key="11">
    <source>
        <dbReference type="Pfam" id="PF00717"/>
    </source>
</evidence>
<dbReference type="Pfam" id="PF00717">
    <property type="entry name" value="Peptidase_S24"/>
    <property type="match status" value="1"/>
</dbReference>
<dbReference type="InterPro" id="IPR002941">
    <property type="entry name" value="DNA_methylase_N4/N6"/>
</dbReference>
<dbReference type="InterPro" id="IPR036286">
    <property type="entry name" value="LexA/Signal_pep-like_sf"/>
</dbReference>
<dbReference type="InterPro" id="IPR001091">
    <property type="entry name" value="RM_Methyltransferase"/>
</dbReference>
<evidence type="ECO:0000256" key="10">
    <source>
        <dbReference type="RuleBase" id="RU362026"/>
    </source>
</evidence>
<accession>A0A0G1PEH8</accession>
<evidence type="ECO:0000256" key="5">
    <source>
        <dbReference type="ARBA" id="ARBA00022801"/>
    </source>
</evidence>
<comment type="caution">
    <text evidence="13">The sequence shown here is derived from an EMBL/GenBank/DDBJ whole genome shotgun (WGS) entry which is preliminary data.</text>
</comment>
<dbReference type="InterPro" id="IPR039418">
    <property type="entry name" value="LexA-like"/>
</dbReference>
<dbReference type="GO" id="GO:0032259">
    <property type="term" value="P:methylation"/>
    <property type="evidence" value="ECO:0007669"/>
    <property type="project" value="UniProtKB-KW"/>
</dbReference>
<feature type="domain" description="DNA methylase N-4/N-6" evidence="12">
    <location>
        <begin position="154"/>
        <end position="369"/>
    </location>
</feature>
<feature type="domain" description="Peptidase S24/S26A/S26B/S26C" evidence="11">
    <location>
        <begin position="3"/>
        <end position="100"/>
    </location>
</feature>
<keyword evidence="4" id="KW-0227">DNA damage</keyword>
<dbReference type="GO" id="GO:0008170">
    <property type="term" value="F:N-methyltransferase activity"/>
    <property type="evidence" value="ECO:0007669"/>
    <property type="project" value="InterPro"/>
</dbReference>
<sequence>QRETIAVPKSKIYSSSEVYALRVVGNSMVDENINDGDIILVKQQTTAENGQKVVALLNGNEATLKTFYKEKGQIRLQPANKNFQPIIVKNGQELALQGVLLDVIKTNETERPAQTLISPSKERSQQRCKITNYLNKIYNGDVMRVLKDLPDNSVDMIFGDPDYNVGIKYGGNNYTKNFDEYINWYIELTKESMRVLKNDGNLFMLNYPQQNAHLRVKYLDLQFPYINEYVWVYNTNVGHTPKRFTTAHRSILHVRKNIDNKFFKDEVALPYKNPTDRRIRQNLANGSRGRMPYSWFEFNLVKNVSKEKTEHACQIPQKLTEMLIKATTKPRDIALILFGGSGAEIDVCKKLNRQFISAELNKKYCDIINSRLSNGFIVSKYKLLNGKKRT</sequence>
<evidence type="ECO:0000256" key="6">
    <source>
        <dbReference type="ARBA" id="ARBA00022813"/>
    </source>
</evidence>
<dbReference type="AlphaFoldDB" id="A0A0G1PEH8"/>
<evidence type="ECO:0000256" key="2">
    <source>
        <dbReference type="ARBA" id="ARBA00022603"/>
    </source>
</evidence>
<evidence type="ECO:0000256" key="7">
    <source>
        <dbReference type="ARBA" id="ARBA00023204"/>
    </source>
</evidence>
<comment type="similarity">
    <text evidence="1 9">Belongs to the peptidase S24 family.</text>
</comment>
<evidence type="ECO:0000313" key="14">
    <source>
        <dbReference type="Proteomes" id="UP000034696"/>
    </source>
</evidence>
<evidence type="ECO:0000256" key="9">
    <source>
        <dbReference type="RuleBase" id="RU003991"/>
    </source>
</evidence>
<keyword evidence="7" id="KW-0234">DNA repair</keyword>
<feature type="non-terminal residue" evidence="13">
    <location>
        <position position="1"/>
    </location>
</feature>
<dbReference type="GO" id="GO:0003677">
    <property type="term" value="F:DNA binding"/>
    <property type="evidence" value="ECO:0007669"/>
    <property type="project" value="InterPro"/>
</dbReference>
<evidence type="ECO:0000256" key="8">
    <source>
        <dbReference type="ARBA" id="ARBA00023236"/>
    </source>
</evidence>
<evidence type="ECO:0000256" key="3">
    <source>
        <dbReference type="ARBA" id="ARBA00022679"/>
    </source>
</evidence>
<dbReference type="CDD" id="cd06529">
    <property type="entry name" value="S24_LexA-like"/>
    <property type="match status" value="1"/>
</dbReference>
<dbReference type="Gene3D" id="3.40.50.150">
    <property type="entry name" value="Vaccinia Virus protein VP39"/>
    <property type="match status" value="1"/>
</dbReference>
<organism evidence="13 14">
    <name type="scientific">Candidatus Giovannonibacteria bacterium GW2011_GWA2_45_21</name>
    <dbReference type="NCBI Taxonomy" id="1618649"/>
    <lineage>
        <taxon>Bacteria</taxon>
        <taxon>Candidatus Giovannoniibacteriota</taxon>
    </lineage>
</organism>
<dbReference type="InterPro" id="IPR006197">
    <property type="entry name" value="Peptidase_S24_LexA"/>
</dbReference>
<keyword evidence="6 9" id="KW-0068">Autocatalytic cleavage</keyword>
<dbReference type="GO" id="GO:0016787">
    <property type="term" value="F:hydrolase activity"/>
    <property type="evidence" value="ECO:0007669"/>
    <property type="project" value="UniProtKB-KW"/>
</dbReference>
<keyword evidence="2 13" id="KW-0489">Methyltransferase</keyword>
<name>A0A0G1PEH8_9BACT</name>
<evidence type="ECO:0000313" key="13">
    <source>
        <dbReference type="EMBL" id="KKU03828.1"/>
    </source>
</evidence>
<dbReference type="GO" id="GO:0006281">
    <property type="term" value="P:DNA repair"/>
    <property type="evidence" value="ECO:0007669"/>
    <property type="project" value="UniProtKB-KW"/>
</dbReference>
<evidence type="ECO:0000259" key="12">
    <source>
        <dbReference type="Pfam" id="PF01555"/>
    </source>
</evidence>
<dbReference type="Proteomes" id="UP000034696">
    <property type="component" value="Unassembled WGS sequence"/>
</dbReference>
<dbReference type="InterPro" id="IPR015927">
    <property type="entry name" value="Peptidase_S24_S26A/B/C"/>
</dbReference>
<comment type="similarity">
    <text evidence="10">Belongs to the N(4)/N(6)-methyltransferase family.</text>
</comment>
<dbReference type="InterPro" id="IPR050077">
    <property type="entry name" value="LexA_repressor"/>
</dbReference>
<reference evidence="13 14" key="1">
    <citation type="journal article" date="2015" name="Nature">
        <title>rRNA introns, odd ribosomes, and small enigmatic genomes across a large radiation of phyla.</title>
        <authorList>
            <person name="Brown C.T."/>
            <person name="Hug L.A."/>
            <person name="Thomas B.C."/>
            <person name="Sharon I."/>
            <person name="Castelle C.J."/>
            <person name="Singh A."/>
            <person name="Wilkins M.J."/>
            <person name="Williams K.H."/>
            <person name="Banfield J.F."/>
        </authorList>
    </citation>
    <scope>NUCLEOTIDE SEQUENCE [LARGE SCALE GENOMIC DNA]</scope>
</reference>
<dbReference type="PANTHER" id="PTHR33516:SF2">
    <property type="entry name" value="LEXA REPRESSOR-RELATED"/>
    <property type="match status" value="1"/>
</dbReference>
<dbReference type="PRINTS" id="PR00726">
    <property type="entry name" value="LEXASERPTASE"/>
</dbReference>
<dbReference type="GO" id="GO:0009432">
    <property type="term" value="P:SOS response"/>
    <property type="evidence" value="ECO:0007669"/>
    <property type="project" value="UniProtKB-KW"/>
</dbReference>
<dbReference type="EC" id="2.1.1.-" evidence="10"/>
<evidence type="ECO:0000256" key="4">
    <source>
        <dbReference type="ARBA" id="ARBA00022763"/>
    </source>
</evidence>
<keyword evidence="3" id="KW-0808">Transferase</keyword>
<gene>
    <name evidence="13" type="ORF">UX06_C0033G0016</name>
</gene>
<proteinExistence type="inferred from homology"/>
<dbReference type="SUPFAM" id="SSF51306">
    <property type="entry name" value="LexA/Signal peptidase"/>
    <property type="match status" value="1"/>
</dbReference>
<dbReference type="InterPro" id="IPR029063">
    <property type="entry name" value="SAM-dependent_MTases_sf"/>
</dbReference>
<dbReference type="SUPFAM" id="SSF53335">
    <property type="entry name" value="S-adenosyl-L-methionine-dependent methyltransferases"/>
    <property type="match status" value="1"/>
</dbReference>
<dbReference type="Pfam" id="PF01555">
    <property type="entry name" value="N6_N4_Mtase"/>
    <property type="match status" value="1"/>
</dbReference>
<dbReference type="PRINTS" id="PR00508">
    <property type="entry name" value="S21N4MTFRASE"/>
</dbReference>
<keyword evidence="8" id="KW-0742">SOS response</keyword>
<keyword evidence="5 9" id="KW-0378">Hydrolase</keyword>
<dbReference type="PANTHER" id="PTHR33516">
    <property type="entry name" value="LEXA REPRESSOR"/>
    <property type="match status" value="1"/>
</dbReference>
<dbReference type="EMBL" id="LCKT01000033">
    <property type="protein sequence ID" value="KKU03828.1"/>
    <property type="molecule type" value="Genomic_DNA"/>
</dbReference>
<dbReference type="Gene3D" id="2.10.109.10">
    <property type="entry name" value="Umud Fragment, subunit A"/>
    <property type="match status" value="1"/>
</dbReference>